<evidence type="ECO:0000313" key="4">
    <source>
        <dbReference type="Proteomes" id="UP001174694"/>
    </source>
</evidence>
<comment type="caution">
    <text evidence="3">The sequence shown here is derived from an EMBL/GenBank/DDBJ whole genome shotgun (WGS) entry which is preliminary data.</text>
</comment>
<feature type="domain" description="DUF6594" evidence="2">
    <location>
        <begin position="164"/>
        <end position="223"/>
    </location>
</feature>
<sequence length="233" mass="25415">MHLRYLQIRLMDISVSLQFDGETEIVAHERDLGNLLRQYTQGVQDYEYMIKVSQQPYDFFVMSAQRIQDRRLLDGAMASRSKSPSDLEPDGIMATGPWEVSKLRKDIELAAAAVAVAPAGNGVPAAPPAQGLPEQLTEPIGGTRPDRLKSLLQRAFWLRVGESVVGGAFVIGPMWLLALKQDLIFQLGATTICVAGFGTILAWYSDAPGQVFAATLAYAAILMVFVGVMVDNS</sequence>
<keyword evidence="4" id="KW-1185">Reference proteome</keyword>
<keyword evidence="1" id="KW-1133">Transmembrane helix</keyword>
<feature type="transmembrane region" description="Helical" evidence="1">
    <location>
        <begin position="183"/>
        <end position="204"/>
    </location>
</feature>
<feature type="transmembrane region" description="Helical" evidence="1">
    <location>
        <begin position="211"/>
        <end position="230"/>
    </location>
</feature>
<evidence type="ECO:0000313" key="3">
    <source>
        <dbReference type="EMBL" id="KAJ9138174.1"/>
    </source>
</evidence>
<feature type="transmembrane region" description="Helical" evidence="1">
    <location>
        <begin position="156"/>
        <end position="177"/>
    </location>
</feature>
<protein>
    <recommendedName>
        <fullName evidence="2">DUF6594 domain-containing protein</fullName>
    </recommendedName>
</protein>
<reference evidence="3" key="1">
    <citation type="submission" date="2022-07" db="EMBL/GenBank/DDBJ databases">
        <title>Fungi with potential for degradation of polypropylene.</title>
        <authorList>
            <person name="Gostincar C."/>
        </authorList>
    </citation>
    <scope>NUCLEOTIDE SEQUENCE</scope>
    <source>
        <strain evidence="3">EXF-13308</strain>
    </source>
</reference>
<proteinExistence type="predicted"/>
<evidence type="ECO:0000256" key="1">
    <source>
        <dbReference type="SAM" id="Phobius"/>
    </source>
</evidence>
<dbReference type="EMBL" id="JANBVO010000031">
    <property type="protein sequence ID" value="KAJ9138174.1"/>
    <property type="molecule type" value="Genomic_DNA"/>
</dbReference>
<dbReference type="Pfam" id="PF20237">
    <property type="entry name" value="DUF6594"/>
    <property type="match status" value="1"/>
</dbReference>
<gene>
    <name evidence="3" type="ORF">NKR23_g8664</name>
</gene>
<dbReference type="AlphaFoldDB" id="A0AA38RJH3"/>
<dbReference type="InterPro" id="IPR046529">
    <property type="entry name" value="DUF6594"/>
</dbReference>
<keyword evidence="1" id="KW-0812">Transmembrane</keyword>
<dbReference type="Proteomes" id="UP001174694">
    <property type="component" value="Unassembled WGS sequence"/>
</dbReference>
<evidence type="ECO:0000259" key="2">
    <source>
        <dbReference type="Pfam" id="PF20237"/>
    </source>
</evidence>
<accession>A0AA38RJH3</accession>
<organism evidence="3 4">
    <name type="scientific">Pleurostoma richardsiae</name>
    <dbReference type="NCBI Taxonomy" id="41990"/>
    <lineage>
        <taxon>Eukaryota</taxon>
        <taxon>Fungi</taxon>
        <taxon>Dikarya</taxon>
        <taxon>Ascomycota</taxon>
        <taxon>Pezizomycotina</taxon>
        <taxon>Sordariomycetes</taxon>
        <taxon>Sordariomycetidae</taxon>
        <taxon>Calosphaeriales</taxon>
        <taxon>Pleurostomataceae</taxon>
        <taxon>Pleurostoma</taxon>
    </lineage>
</organism>
<name>A0AA38RJH3_9PEZI</name>
<keyword evidence="1" id="KW-0472">Membrane</keyword>